<keyword evidence="8" id="KW-1185">Reference proteome</keyword>
<keyword evidence="2 5" id="KW-0812">Transmembrane</keyword>
<dbReference type="CDD" id="cd07042">
    <property type="entry name" value="STAS_SulP_like_sulfate_transporter"/>
    <property type="match status" value="1"/>
</dbReference>
<keyword evidence="3 5" id="KW-1133">Transmembrane helix</keyword>
<dbReference type="InterPro" id="IPR011547">
    <property type="entry name" value="SLC26A/SulP_dom"/>
</dbReference>
<protein>
    <recommendedName>
        <fullName evidence="6">STAS domain-containing protein</fullName>
    </recommendedName>
</protein>
<evidence type="ECO:0000313" key="7">
    <source>
        <dbReference type="EMBL" id="KIW73655.1"/>
    </source>
</evidence>
<feature type="transmembrane region" description="Helical" evidence="5">
    <location>
        <begin position="307"/>
        <end position="326"/>
    </location>
</feature>
<dbReference type="NCBIfam" id="TIGR00815">
    <property type="entry name" value="sulP"/>
    <property type="match status" value="1"/>
</dbReference>
<dbReference type="GO" id="GO:0016020">
    <property type="term" value="C:membrane"/>
    <property type="evidence" value="ECO:0007669"/>
    <property type="project" value="UniProtKB-SubCell"/>
</dbReference>
<name>A0A0D2G4D3_9EURO</name>
<feature type="transmembrane region" description="Helical" evidence="5">
    <location>
        <begin position="437"/>
        <end position="464"/>
    </location>
</feature>
<evidence type="ECO:0000256" key="4">
    <source>
        <dbReference type="ARBA" id="ARBA00023136"/>
    </source>
</evidence>
<dbReference type="Proteomes" id="UP000054266">
    <property type="component" value="Unassembled WGS sequence"/>
</dbReference>
<feature type="transmembrane region" description="Helical" evidence="5">
    <location>
        <begin position="338"/>
        <end position="361"/>
    </location>
</feature>
<gene>
    <name evidence="7" type="ORF">PV04_01754</name>
</gene>
<feature type="transmembrane region" description="Helical" evidence="5">
    <location>
        <begin position="373"/>
        <end position="391"/>
    </location>
</feature>
<evidence type="ECO:0000256" key="5">
    <source>
        <dbReference type="SAM" id="Phobius"/>
    </source>
</evidence>
<evidence type="ECO:0000313" key="8">
    <source>
        <dbReference type="Proteomes" id="UP000054266"/>
    </source>
</evidence>
<dbReference type="AlphaFoldDB" id="A0A0D2G4D3"/>
<dbReference type="PANTHER" id="PTHR11814">
    <property type="entry name" value="SULFATE TRANSPORTER"/>
    <property type="match status" value="1"/>
</dbReference>
<dbReference type="InterPro" id="IPR002645">
    <property type="entry name" value="STAS_dom"/>
</dbReference>
<keyword evidence="4 5" id="KW-0472">Membrane</keyword>
<feature type="transmembrane region" description="Helical" evidence="5">
    <location>
        <begin position="403"/>
        <end position="425"/>
    </location>
</feature>
<dbReference type="SUPFAM" id="SSF52091">
    <property type="entry name" value="SpoIIaa-like"/>
    <property type="match status" value="1"/>
</dbReference>
<feature type="transmembrane region" description="Helical" evidence="5">
    <location>
        <begin position="165"/>
        <end position="184"/>
    </location>
</feature>
<dbReference type="Gene3D" id="3.30.750.24">
    <property type="entry name" value="STAS domain"/>
    <property type="match status" value="1"/>
</dbReference>
<comment type="subcellular location">
    <subcellularLocation>
        <location evidence="1">Membrane</location>
        <topology evidence="1">Multi-pass membrane protein</topology>
    </subcellularLocation>
</comment>
<dbReference type="GO" id="GO:0055085">
    <property type="term" value="P:transmembrane transport"/>
    <property type="evidence" value="ECO:0007669"/>
    <property type="project" value="InterPro"/>
</dbReference>
<organism evidence="7 8">
    <name type="scientific">Phialophora macrospora</name>
    <dbReference type="NCBI Taxonomy" id="1851006"/>
    <lineage>
        <taxon>Eukaryota</taxon>
        <taxon>Fungi</taxon>
        <taxon>Dikarya</taxon>
        <taxon>Ascomycota</taxon>
        <taxon>Pezizomycotina</taxon>
        <taxon>Eurotiomycetes</taxon>
        <taxon>Chaetothyriomycetidae</taxon>
        <taxon>Chaetothyriales</taxon>
        <taxon>Herpotrichiellaceae</taxon>
        <taxon>Phialophora</taxon>
    </lineage>
</organism>
<feature type="transmembrane region" description="Helical" evidence="5">
    <location>
        <begin position="54"/>
        <end position="72"/>
    </location>
</feature>
<dbReference type="Pfam" id="PF00916">
    <property type="entry name" value="Sulfate_transp"/>
    <property type="match status" value="1"/>
</dbReference>
<dbReference type="PROSITE" id="PS50801">
    <property type="entry name" value="STAS"/>
    <property type="match status" value="1"/>
</dbReference>
<dbReference type="InterPro" id="IPR036513">
    <property type="entry name" value="STAS_dom_sf"/>
</dbReference>
<feature type="transmembrane region" description="Helical" evidence="5">
    <location>
        <begin position="215"/>
        <end position="232"/>
    </location>
</feature>
<evidence type="ECO:0000256" key="3">
    <source>
        <dbReference type="ARBA" id="ARBA00022989"/>
    </source>
</evidence>
<proteinExistence type="predicted"/>
<dbReference type="STRING" id="5601.A0A0D2G4D3"/>
<evidence type="ECO:0000259" key="6">
    <source>
        <dbReference type="PROSITE" id="PS50801"/>
    </source>
</evidence>
<dbReference type="HOGENOM" id="CLU_003182_8_3_1"/>
<feature type="transmembrane region" description="Helical" evidence="5">
    <location>
        <begin position="84"/>
        <end position="103"/>
    </location>
</feature>
<dbReference type="EMBL" id="KN846956">
    <property type="protein sequence ID" value="KIW73655.1"/>
    <property type="molecule type" value="Genomic_DNA"/>
</dbReference>
<reference evidence="7 8" key="1">
    <citation type="submission" date="2015-01" db="EMBL/GenBank/DDBJ databases">
        <title>The Genome Sequence of Capronia semiimmersa CBS27337.</title>
        <authorList>
            <consortium name="The Broad Institute Genomics Platform"/>
            <person name="Cuomo C."/>
            <person name="de Hoog S."/>
            <person name="Gorbushina A."/>
            <person name="Stielow B."/>
            <person name="Teixiera M."/>
            <person name="Abouelleil A."/>
            <person name="Chapman S.B."/>
            <person name="Priest M."/>
            <person name="Young S.K."/>
            <person name="Wortman J."/>
            <person name="Nusbaum C."/>
            <person name="Birren B."/>
        </authorList>
    </citation>
    <scope>NUCLEOTIDE SEQUENCE [LARGE SCALE GENOMIC DNA]</scope>
    <source>
        <strain evidence="7 8">CBS 27337</strain>
    </source>
</reference>
<accession>A0A0D2G4D3</accession>
<dbReference type="InterPro" id="IPR001902">
    <property type="entry name" value="SLC26A/SulP_fam"/>
</dbReference>
<evidence type="ECO:0000256" key="2">
    <source>
        <dbReference type="ARBA" id="ARBA00022692"/>
    </source>
</evidence>
<feature type="transmembrane region" description="Helical" evidence="5">
    <location>
        <begin position="244"/>
        <end position="267"/>
    </location>
</feature>
<feature type="domain" description="STAS" evidence="6">
    <location>
        <begin position="502"/>
        <end position="656"/>
    </location>
</feature>
<dbReference type="Pfam" id="PF01740">
    <property type="entry name" value="STAS"/>
    <property type="match status" value="1"/>
</dbReference>
<evidence type="ECO:0000256" key="1">
    <source>
        <dbReference type="ARBA" id="ARBA00004141"/>
    </source>
</evidence>
<feature type="transmembrane region" description="Helical" evidence="5">
    <location>
        <begin position="137"/>
        <end position="158"/>
    </location>
</feature>
<sequence length="686" mass="74873">MKLYEKVKNDVKNDVTWNRVARVGARGIRATPSAAGNYVVEKVPIVGWLPRYNYRWLLTDFVAGLTLSLMLIPQSLAYAKIAKIPVQYGLMSAWSPAVIYAIMGTSKDMSTGPTSLIGLLTSDVVDDLVEEGYSPEAISSAVALSMGIFMAAMGFLKLGFLLDFISYPVLTGFISAVAITIGLGQVDNLIGEDNVGDGTANIIHDVLTNFGTCNGRAAGMGIASVILLVALQKAGERWGSKNRVIWFFSITRSFIALLLFTGISYGVNKGRDEDDYLFDVSEVPSTSIGTPKPVDGALLGKAVSRSIAAFLGASIEHIAIARAFGLRNNYVTDPSQELCYLGVTNIWNSFFTCMGVGGAMSRTAVNSQCQVKSPLSGVVTTGVIVLALYKWTGALYWVPKSTLAAIIITAIWPLIGKPSTYYHFWKTSLADFIASMIAFWVSLFVSTEIGIASAVGFNVAYVLLRQVFIRVSSVSADSRSELAASLDAARGMPPNIPADTRVFRFEESFFFPNVQRIKRIILDTVQTYHAPEYNSRNGEEAVRNWSVESERRIARLRKKANIESSNLPPIAVVILDFAKVNFFDTSAVIGLKNFFAELKQYAGGNVEVRLVALNDMARERFERAGWTLVDGDSSVDTSKPTNIRVFRSVSHAVQASRAASDIVEVIVKNDESSEENTTTISHREKM</sequence>